<dbReference type="InterPro" id="IPR005097">
    <property type="entry name" value="Sacchrp_dh_NADP-bd"/>
</dbReference>
<dbReference type="Gene3D" id="3.40.50.720">
    <property type="entry name" value="NAD(P)-binding Rossmann-like Domain"/>
    <property type="match status" value="1"/>
</dbReference>
<feature type="domain" description="Saccharopine dehydrogenase NADP binding" evidence="1">
    <location>
        <begin position="75"/>
        <end position="194"/>
    </location>
</feature>
<evidence type="ECO:0000313" key="3">
    <source>
        <dbReference type="Proteomes" id="UP001153555"/>
    </source>
</evidence>
<dbReference type="Gene3D" id="3.30.360.10">
    <property type="entry name" value="Dihydrodipicolinate Reductase, domain 2"/>
    <property type="match status" value="1"/>
</dbReference>
<evidence type="ECO:0000259" key="1">
    <source>
        <dbReference type="Pfam" id="PF03435"/>
    </source>
</evidence>
<keyword evidence="3" id="KW-1185">Reference proteome</keyword>
<accession>A0A9N7MGM8</accession>
<protein>
    <submittedName>
        <fullName evidence="2">Saccharopine dehydrogenase</fullName>
    </submittedName>
</protein>
<sequence length="460" mass="50140">MAGRWTLARGVIHERASALDWAMDSRPRSDSRARECAGLGDGLSPAELSNLTPRAQIAEEWERVRLPESDRKLRVLIVGGAGVAGRNTAASLSKFCPQLQLVIGARNKDKGVQTVSTLGGNSEFVHVDINDFTSLQAAMADSDLVVHAAGPYEYADTKVLEAAIESKTTYVDISDHEGYSRRAKSYMNKAIAAGVPAITNAGANPGVSNLMAATLIHDAQTENRGQPQKLRYNYFTSGSGGTGPGVLSTTFYLLADEAVTYHQGEEKKLKPYSDKRSVSFGEGIGERDVFLLNVPEVASARRVFGVPTIDARFGTAPFFWNWTLLAVMKLLPVEILKDRRIVQFLSKFAYPFIRAVDVISGEKAAIRVDLECSDGYNTSAIFSHQRLAEAAGTATAAFVLAVLEGSTKPGVWYPEEPEGIAVEAREKLLRRAAEGAMEFQITKSFCRRKEKQGMKLGWIN</sequence>
<gene>
    <name evidence="2" type="ORF">SHERM_00757</name>
</gene>
<dbReference type="PANTHER" id="PTHR43796:SF2">
    <property type="entry name" value="CARBOXYNORSPERMIDINE SYNTHASE"/>
    <property type="match status" value="1"/>
</dbReference>
<comment type="caution">
    <text evidence="2">The sequence shown here is derived from an EMBL/GenBank/DDBJ whole genome shotgun (WGS) entry which is preliminary data.</text>
</comment>
<proteinExistence type="predicted"/>
<dbReference type="InterPro" id="IPR036291">
    <property type="entry name" value="NAD(P)-bd_dom_sf"/>
</dbReference>
<dbReference type="Proteomes" id="UP001153555">
    <property type="component" value="Unassembled WGS sequence"/>
</dbReference>
<dbReference type="PANTHER" id="PTHR43796">
    <property type="entry name" value="CARBOXYNORSPERMIDINE SYNTHASE"/>
    <property type="match status" value="1"/>
</dbReference>
<dbReference type="SUPFAM" id="SSF51735">
    <property type="entry name" value="NAD(P)-binding Rossmann-fold domains"/>
    <property type="match status" value="1"/>
</dbReference>
<dbReference type="Pfam" id="PF03435">
    <property type="entry name" value="Sacchrp_dh_NADP"/>
    <property type="match status" value="1"/>
</dbReference>
<dbReference type="EMBL" id="CACSLK010000214">
    <property type="protein sequence ID" value="CAA0805842.1"/>
    <property type="molecule type" value="Genomic_DNA"/>
</dbReference>
<evidence type="ECO:0000313" key="2">
    <source>
        <dbReference type="EMBL" id="CAA0805842.1"/>
    </source>
</evidence>
<name>A0A9N7MGM8_STRHE</name>
<reference evidence="2" key="1">
    <citation type="submission" date="2019-12" db="EMBL/GenBank/DDBJ databases">
        <authorList>
            <person name="Scholes J."/>
        </authorList>
    </citation>
    <scope>NUCLEOTIDE SEQUENCE</scope>
</reference>
<dbReference type="OrthoDB" id="10268090at2759"/>
<dbReference type="AlphaFoldDB" id="A0A9N7MGM8"/>
<organism evidence="2 3">
    <name type="scientific">Striga hermonthica</name>
    <name type="common">Purple witchweed</name>
    <name type="synonym">Buchnera hermonthica</name>
    <dbReference type="NCBI Taxonomy" id="68872"/>
    <lineage>
        <taxon>Eukaryota</taxon>
        <taxon>Viridiplantae</taxon>
        <taxon>Streptophyta</taxon>
        <taxon>Embryophyta</taxon>
        <taxon>Tracheophyta</taxon>
        <taxon>Spermatophyta</taxon>
        <taxon>Magnoliopsida</taxon>
        <taxon>eudicotyledons</taxon>
        <taxon>Gunneridae</taxon>
        <taxon>Pentapetalae</taxon>
        <taxon>asterids</taxon>
        <taxon>lamiids</taxon>
        <taxon>Lamiales</taxon>
        <taxon>Orobanchaceae</taxon>
        <taxon>Buchnereae</taxon>
        <taxon>Striga</taxon>
    </lineage>
</organism>